<dbReference type="SUPFAM" id="SSF82544">
    <property type="entry name" value="GckA/TtuD-like"/>
    <property type="match status" value="1"/>
</dbReference>
<comment type="caution">
    <text evidence="4">The sequence shown here is derived from an EMBL/GenBank/DDBJ whole genome shotgun (WGS) entry which is preliminary data.</text>
</comment>
<dbReference type="InterPro" id="IPR039760">
    <property type="entry name" value="MOFRL_protein"/>
</dbReference>
<dbReference type="PANTHER" id="PTHR12227:SF0">
    <property type="entry name" value="GLYCERATE KINASE"/>
    <property type="match status" value="1"/>
</dbReference>
<dbReference type="InterPro" id="IPR007835">
    <property type="entry name" value="MOFRL"/>
</dbReference>
<dbReference type="InterPro" id="IPR025286">
    <property type="entry name" value="MOFRL_assoc_dom"/>
</dbReference>
<dbReference type="Pfam" id="PF05161">
    <property type="entry name" value="MOFRL"/>
    <property type="match status" value="1"/>
</dbReference>
<evidence type="ECO:0000259" key="3">
    <source>
        <dbReference type="Pfam" id="PF13660"/>
    </source>
</evidence>
<dbReference type="AlphaFoldDB" id="A0AAV3UA83"/>
<dbReference type="InterPro" id="IPR037035">
    <property type="entry name" value="GK-like_C_sf"/>
</dbReference>
<dbReference type="EMBL" id="BAABKX010000001">
    <property type="protein sequence ID" value="GAA5040096.1"/>
    <property type="molecule type" value="Genomic_DNA"/>
</dbReference>
<dbReference type="InterPro" id="IPR038614">
    <property type="entry name" value="GK_N_sf"/>
</dbReference>
<dbReference type="Pfam" id="PF13660">
    <property type="entry name" value="DUF4147"/>
    <property type="match status" value="1"/>
</dbReference>
<dbReference type="Proteomes" id="UP001501729">
    <property type="component" value="Unassembled WGS sequence"/>
</dbReference>
<proteinExistence type="predicted"/>
<dbReference type="Gene3D" id="3.40.1480.10">
    <property type="entry name" value="MOFRL domain"/>
    <property type="match status" value="1"/>
</dbReference>
<dbReference type="GeneID" id="68614719"/>
<dbReference type="GO" id="GO:0005737">
    <property type="term" value="C:cytoplasm"/>
    <property type="evidence" value="ECO:0007669"/>
    <property type="project" value="TreeGrafter"/>
</dbReference>
<keyword evidence="4" id="KW-0808">Transferase</keyword>
<evidence type="ECO:0000259" key="2">
    <source>
        <dbReference type="Pfam" id="PF05161"/>
    </source>
</evidence>
<feature type="region of interest" description="Disordered" evidence="1">
    <location>
        <begin position="376"/>
        <end position="403"/>
    </location>
</feature>
<reference evidence="4 5" key="1">
    <citation type="journal article" date="2019" name="Int. J. Syst. Evol. Microbiol.">
        <title>The Global Catalogue of Microorganisms (GCM) 10K type strain sequencing project: providing services to taxonomists for standard genome sequencing and annotation.</title>
        <authorList>
            <consortium name="The Broad Institute Genomics Platform"/>
            <consortium name="The Broad Institute Genome Sequencing Center for Infectious Disease"/>
            <person name="Wu L."/>
            <person name="Ma J."/>
        </authorList>
    </citation>
    <scope>NUCLEOTIDE SEQUENCE [LARGE SCALE GENOMIC DNA]</scope>
    <source>
        <strain evidence="4 5">JCM 17504</strain>
    </source>
</reference>
<feature type="domain" description="MOFRL-associated" evidence="3">
    <location>
        <begin position="17"/>
        <end position="251"/>
    </location>
</feature>
<keyword evidence="4" id="KW-0418">Kinase</keyword>
<accession>A0AAV3UA83</accession>
<evidence type="ECO:0000256" key="1">
    <source>
        <dbReference type="SAM" id="MobiDB-lite"/>
    </source>
</evidence>
<evidence type="ECO:0000313" key="4">
    <source>
        <dbReference type="EMBL" id="GAA5040096.1"/>
    </source>
</evidence>
<dbReference type="RefSeq" id="WP_227774610.1">
    <property type="nucleotide sequence ID" value="NZ_BAABKX010000001.1"/>
</dbReference>
<dbReference type="PANTHER" id="PTHR12227">
    <property type="entry name" value="GLYCERATE KINASE"/>
    <property type="match status" value="1"/>
</dbReference>
<evidence type="ECO:0000313" key="5">
    <source>
        <dbReference type="Proteomes" id="UP001501729"/>
    </source>
</evidence>
<feature type="domain" description="MOFRL" evidence="2">
    <location>
        <begin position="336"/>
        <end position="432"/>
    </location>
</feature>
<name>A0AAV3UA83_9EURY</name>
<dbReference type="GO" id="GO:0008887">
    <property type="term" value="F:glycerate kinase activity"/>
    <property type="evidence" value="ECO:0007669"/>
    <property type="project" value="InterPro"/>
</dbReference>
<sequence length="439" mass="45350">MISNRGALSTTPAREIALACLEAGIEAAHPKAVIREKTALNDDLLRIGNSRYDLSEYDEIVVLGGGKASAQVAAALESILGERIDRGAVVTNDPAETTRIEMLPGEHPIPSKQGVESTKRVLELADSADENALILAAITGGASALLPAPADGVSLADMQTVTRTLLDSGATIDEINAVRKHCSALKGGQLARTAAPATVVGLLFSDVVGDDPGIIGSGPTAPDETTFGDALAVLDRYGVETDTGSAIRTRFERGAAGNFPETPDAGDAVFERATTHVLASNFTALRAARETANRRGYDAMILSSRVRGEARESATTHVAIAEEILETGNPISPPAVLLSGGETTVSVRGEGSGGPNLEFALGARLELAEGVTVASVDTDGKDGSTDAAGALVDRNTSRDGGQEALQENDSYRFLESVGALVETGATGTNVNDLRILVVE</sequence>
<organism evidence="4 5">
    <name type="scientific">Haladaptatus pallidirubidus</name>
    <dbReference type="NCBI Taxonomy" id="1008152"/>
    <lineage>
        <taxon>Archaea</taxon>
        <taxon>Methanobacteriati</taxon>
        <taxon>Methanobacteriota</taxon>
        <taxon>Stenosarchaea group</taxon>
        <taxon>Halobacteria</taxon>
        <taxon>Halobacteriales</taxon>
        <taxon>Haladaptataceae</taxon>
        <taxon>Haladaptatus</taxon>
    </lineage>
</organism>
<protein>
    <submittedName>
        <fullName evidence="4">Glycerate kinase</fullName>
    </submittedName>
</protein>
<dbReference type="Gene3D" id="3.40.50.10180">
    <property type="entry name" value="Glycerate kinase, MOFRL-like N-terminal domain"/>
    <property type="match status" value="1"/>
</dbReference>
<keyword evidence="5" id="KW-1185">Reference proteome</keyword>
<gene>
    <name evidence="4" type="ORF">GCM10025751_00270</name>
</gene>